<keyword evidence="4 9" id="KW-0812">Transmembrane</keyword>
<accession>A0ABD0WIA5</accession>
<feature type="transmembrane region" description="Helical" evidence="9">
    <location>
        <begin position="278"/>
        <end position="297"/>
    </location>
</feature>
<feature type="transmembrane region" description="Helical" evidence="9">
    <location>
        <begin position="317"/>
        <end position="344"/>
    </location>
</feature>
<dbReference type="Proteomes" id="UP001557470">
    <property type="component" value="Unassembled WGS sequence"/>
</dbReference>
<keyword evidence="3" id="KW-1003">Cell membrane</keyword>
<comment type="subcellular location">
    <subcellularLocation>
        <location evidence="1">Cell membrane</location>
        <topology evidence="1">Multi-pass membrane protein</topology>
    </subcellularLocation>
</comment>
<feature type="transmembrane region" description="Helical" evidence="9">
    <location>
        <begin position="166"/>
        <end position="183"/>
    </location>
</feature>
<comment type="similarity">
    <text evidence="2">Belongs to the urea transporter family.</text>
</comment>
<evidence type="ECO:0000256" key="4">
    <source>
        <dbReference type="ARBA" id="ARBA00022692"/>
    </source>
</evidence>
<keyword evidence="6 9" id="KW-0472">Membrane</keyword>
<protein>
    <recommendedName>
        <fullName evidence="12">Urea transporter</fullName>
    </recommendedName>
</protein>
<keyword evidence="11" id="KW-1185">Reference proteome</keyword>
<dbReference type="GO" id="GO:0015204">
    <property type="term" value="F:urea transmembrane transporter activity"/>
    <property type="evidence" value="ECO:0007669"/>
    <property type="project" value="UniProtKB-ARBA"/>
</dbReference>
<evidence type="ECO:0000313" key="10">
    <source>
        <dbReference type="EMBL" id="KAL0965216.1"/>
    </source>
</evidence>
<dbReference type="PANTHER" id="PTHR10464:SF15">
    <property type="entry name" value="FACILITATED UREA TRANSPORTER"/>
    <property type="match status" value="1"/>
</dbReference>
<evidence type="ECO:0000256" key="1">
    <source>
        <dbReference type="ARBA" id="ARBA00004651"/>
    </source>
</evidence>
<reference evidence="10 11" key="1">
    <citation type="submission" date="2024-06" db="EMBL/GenBank/DDBJ databases">
        <authorList>
            <person name="Pan Q."/>
            <person name="Wen M."/>
            <person name="Jouanno E."/>
            <person name="Zahm M."/>
            <person name="Klopp C."/>
            <person name="Cabau C."/>
            <person name="Louis A."/>
            <person name="Berthelot C."/>
            <person name="Parey E."/>
            <person name="Roest Crollius H."/>
            <person name="Montfort J."/>
            <person name="Robinson-Rechavi M."/>
            <person name="Bouchez O."/>
            <person name="Lampietro C."/>
            <person name="Lopez Roques C."/>
            <person name="Donnadieu C."/>
            <person name="Postlethwait J."/>
            <person name="Bobe J."/>
            <person name="Verreycken H."/>
            <person name="Guiguen Y."/>
        </authorList>
    </citation>
    <scope>NUCLEOTIDE SEQUENCE [LARGE SCALE GENOMIC DNA]</scope>
    <source>
        <strain evidence="10">Up_M1</strain>
        <tissue evidence="10">Testis</tissue>
    </source>
</reference>
<dbReference type="Pfam" id="PF03253">
    <property type="entry name" value="UT"/>
    <property type="match status" value="1"/>
</dbReference>
<evidence type="ECO:0000313" key="11">
    <source>
        <dbReference type="Proteomes" id="UP001557470"/>
    </source>
</evidence>
<keyword evidence="5 9" id="KW-1133">Transmembrane helix</keyword>
<evidence type="ECO:0000256" key="9">
    <source>
        <dbReference type="SAM" id="Phobius"/>
    </source>
</evidence>
<keyword evidence="7" id="KW-0325">Glycoprotein</keyword>
<comment type="catalytic activity">
    <reaction evidence="8">
        <text>urea(in) = urea(out)</text>
        <dbReference type="Rhea" id="RHEA:32799"/>
        <dbReference type="ChEBI" id="CHEBI:16199"/>
    </reaction>
</comment>
<feature type="transmembrane region" description="Helical" evidence="9">
    <location>
        <begin position="113"/>
        <end position="136"/>
    </location>
</feature>
<proteinExistence type="inferred from homology"/>
<dbReference type="AlphaFoldDB" id="A0ABD0WIA5"/>
<gene>
    <name evidence="10" type="ORF">UPYG_G00278280</name>
</gene>
<evidence type="ECO:0000256" key="8">
    <source>
        <dbReference type="ARBA" id="ARBA00033993"/>
    </source>
</evidence>
<feature type="transmembrane region" description="Helical" evidence="9">
    <location>
        <begin position="82"/>
        <end position="101"/>
    </location>
</feature>
<evidence type="ECO:0000256" key="5">
    <source>
        <dbReference type="ARBA" id="ARBA00022989"/>
    </source>
</evidence>
<dbReference type="PANTHER" id="PTHR10464">
    <property type="entry name" value="UREA TRANSPORTER"/>
    <property type="match status" value="1"/>
</dbReference>
<dbReference type="EMBL" id="JAGEUA010000009">
    <property type="protein sequence ID" value="KAL0965216.1"/>
    <property type="molecule type" value="Genomic_DNA"/>
</dbReference>
<feature type="transmembrane region" description="Helical" evidence="9">
    <location>
        <begin position="142"/>
        <end position="159"/>
    </location>
</feature>
<evidence type="ECO:0000256" key="2">
    <source>
        <dbReference type="ARBA" id="ARBA00005914"/>
    </source>
</evidence>
<name>A0ABD0WIA5_UMBPY</name>
<evidence type="ECO:0000256" key="6">
    <source>
        <dbReference type="ARBA" id="ARBA00023136"/>
    </source>
</evidence>
<evidence type="ECO:0008006" key="12">
    <source>
        <dbReference type="Google" id="ProtNLM"/>
    </source>
</evidence>
<dbReference type="Gene3D" id="1.10.3430.10">
    <property type="entry name" value="Ammonium transporter AmtB like domains"/>
    <property type="match status" value="1"/>
</dbReference>
<evidence type="ECO:0000256" key="3">
    <source>
        <dbReference type="ARBA" id="ARBA00022475"/>
    </source>
</evidence>
<dbReference type="GO" id="GO:0005886">
    <property type="term" value="C:plasma membrane"/>
    <property type="evidence" value="ECO:0007669"/>
    <property type="project" value="UniProtKB-SubCell"/>
</dbReference>
<dbReference type="InterPro" id="IPR029020">
    <property type="entry name" value="Ammonium/urea_transptr"/>
</dbReference>
<evidence type="ECO:0000256" key="7">
    <source>
        <dbReference type="ARBA" id="ARBA00023180"/>
    </source>
</evidence>
<organism evidence="10 11">
    <name type="scientific">Umbra pygmaea</name>
    <name type="common">Eastern mudminnow</name>
    <dbReference type="NCBI Taxonomy" id="75934"/>
    <lineage>
        <taxon>Eukaryota</taxon>
        <taxon>Metazoa</taxon>
        <taxon>Chordata</taxon>
        <taxon>Craniata</taxon>
        <taxon>Vertebrata</taxon>
        <taxon>Euteleostomi</taxon>
        <taxon>Actinopterygii</taxon>
        <taxon>Neopterygii</taxon>
        <taxon>Teleostei</taxon>
        <taxon>Protacanthopterygii</taxon>
        <taxon>Esociformes</taxon>
        <taxon>Umbridae</taxon>
        <taxon>Umbra</taxon>
    </lineage>
</organism>
<feature type="transmembrane region" description="Helical" evidence="9">
    <location>
        <begin position="235"/>
        <end position="266"/>
    </location>
</feature>
<dbReference type="InterPro" id="IPR004937">
    <property type="entry name" value="Urea_transporter"/>
</dbReference>
<sequence length="470" mass="51963">MKTTGMEESMCEEKHTAPTSRLSNALCLLTGDMRQYGKWIKRQVVVVQVTDWVFRGVAQVMFVNNPLSGLLINVGLVLQNPWWGLNGILGTFASTLSALVIGQNRGAISAGLYGYNGTLVGLLMCVFSAKGSWYWWLLLPNVFMAIMCPVVSSALGSVFNKWDLPVLTLPFNLLVCLHMAAMGSNHPYFPQVLIQPKTSLHLNITTSEPSLPQLLVAVPVGVGQVYGCDNPWTGVIFIVALLLSSPTICLHAVLGSVVGIVSGLALAAPCEEIYSGLWGYNSCLSCIAIGGMFYALTWQTHLLAITCAFFTAYMGSAISYLASIFGLPACTWPFCLSALTFLLVTTETRAIYRLPLSAGTYPEENRRYYLGKRGSSRLSSLYLTINLFYFRKHPVCVLYVKRAAHCTGTSQHFRHDRHRDKGEKVRDEKIKEPWGHCCQPSWRRGDAISNSSVSMETLFPTILSLWKHYS</sequence>
<comment type="caution">
    <text evidence="10">The sequence shown here is derived from an EMBL/GenBank/DDBJ whole genome shotgun (WGS) entry which is preliminary data.</text>
</comment>
<dbReference type="FunFam" id="1.10.3430.10:FF:000002">
    <property type="entry name" value="urea transporter 2"/>
    <property type="match status" value="1"/>
</dbReference>